<dbReference type="EMBL" id="MHTK01000006">
    <property type="protein sequence ID" value="OHA59537.1"/>
    <property type="molecule type" value="Genomic_DNA"/>
</dbReference>
<comment type="caution">
    <text evidence="2">The sequence shown here is derived from an EMBL/GenBank/DDBJ whole genome shotgun (WGS) entry which is preliminary data.</text>
</comment>
<evidence type="ECO:0000313" key="3">
    <source>
        <dbReference type="Proteomes" id="UP000177838"/>
    </source>
</evidence>
<feature type="transmembrane region" description="Helical" evidence="1">
    <location>
        <begin position="6"/>
        <end position="23"/>
    </location>
</feature>
<evidence type="ECO:0000313" key="2">
    <source>
        <dbReference type="EMBL" id="OHA59537.1"/>
    </source>
</evidence>
<feature type="transmembrane region" description="Helical" evidence="1">
    <location>
        <begin position="70"/>
        <end position="94"/>
    </location>
</feature>
<organism evidence="2 3">
    <name type="scientific">Candidatus Vogelbacteria bacterium RIFOXYD1_FULL_46_19</name>
    <dbReference type="NCBI Taxonomy" id="1802439"/>
    <lineage>
        <taxon>Bacteria</taxon>
        <taxon>Candidatus Vogeliibacteriota</taxon>
    </lineage>
</organism>
<reference evidence="2 3" key="1">
    <citation type="journal article" date="2016" name="Nat. Commun.">
        <title>Thousands of microbial genomes shed light on interconnected biogeochemical processes in an aquifer system.</title>
        <authorList>
            <person name="Anantharaman K."/>
            <person name="Brown C.T."/>
            <person name="Hug L.A."/>
            <person name="Sharon I."/>
            <person name="Castelle C.J."/>
            <person name="Probst A.J."/>
            <person name="Thomas B.C."/>
            <person name="Singh A."/>
            <person name="Wilkins M.J."/>
            <person name="Karaoz U."/>
            <person name="Brodie E.L."/>
            <person name="Williams K.H."/>
            <person name="Hubbard S.S."/>
            <person name="Banfield J.F."/>
        </authorList>
    </citation>
    <scope>NUCLEOTIDE SEQUENCE [LARGE SCALE GENOMIC DNA]</scope>
</reference>
<protein>
    <recommendedName>
        <fullName evidence="4">DUF2065 domain-containing protein</fullName>
    </recommendedName>
</protein>
<dbReference type="STRING" id="1802439.A2589_01595"/>
<evidence type="ECO:0008006" key="4">
    <source>
        <dbReference type="Google" id="ProtNLM"/>
    </source>
</evidence>
<dbReference type="Proteomes" id="UP000177838">
    <property type="component" value="Unassembled WGS sequence"/>
</dbReference>
<keyword evidence="1" id="KW-0472">Membrane</keyword>
<sequence length="129" mass="14641">MSLSLYLAQVVGLYLILMGLILLVKRQAMMRVVTEMAKNRALIYTICVIELAAGLALVVAHNVWAWNFQVIITIVGWLLLLEAVAYLMLPYRVFTKWVSWLNKKSVYWIGGFLAVALGLYLTNIGFNLF</sequence>
<keyword evidence="1" id="KW-0812">Transmembrane</keyword>
<proteinExistence type="predicted"/>
<gene>
    <name evidence="2" type="ORF">A2589_01595</name>
</gene>
<accession>A0A1G2QGB6</accession>
<feature type="transmembrane region" description="Helical" evidence="1">
    <location>
        <begin position="106"/>
        <end position="126"/>
    </location>
</feature>
<feature type="transmembrane region" description="Helical" evidence="1">
    <location>
        <begin position="43"/>
        <end position="64"/>
    </location>
</feature>
<keyword evidence="1" id="KW-1133">Transmembrane helix</keyword>
<evidence type="ECO:0000256" key="1">
    <source>
        <dbReference type="SAM" id="Phobius"/>
    </source>
</evidence>
<name>A0A1G2QGB6_9BACT</name>
<dbReference type="AlphaFoldDB" id="A0A1G2QGB6"/>